<dbReference type="EMBL" id="CAMAPF010000253">
    <property type="protein sequence ID" value="CAH9115822.1"/>
    <property type="molecule type" value="Genomic_DNA"/>
</dbReference>
<accession>A0AAV0E6H6</accession>
<evidence type="ECO:0000313" key="3">
    <source>
        <dbReference type="Proteomes" id="UP001152523"/>
    </source>
</evidence>
<protein>
    <submittedName>
        <fullName evidence="1">Uncharacterized protein</fullName>
    </submittedName>
</protein>
<organism evidence="1 3">
    <name type="scientific">Cuscuta epithymum</name>
    <dbReference type="NCBI Taxonomy" id="186058"/>
    <lineage>
        <taxon>Eukaryota</taxon>
        <taxon>Viridiplantae</taxon>
        <taxon>Streptophyta</taxon>
        <taxon>Embryophyta</taxon>
        <taxon>Tracheophyta</taxon>
        <taxon>Spermatophyta</taxon>
        <taxon>Magnoliopsida</taxon>
        <taxon>eudicotyledons</taxon>
        <taxon>Gunneridae</taxon>
        <taxon>Pentapetalae</taxon>
        <taxon>asterids</taxon>
        <taxon>lamiids</taxon>
        <taxon>Solanales</taxon>
        <taxon>Convolvulaceae</taxon>
        <taxon>Cuscuteae</taxon>
        <taxon>Cuscuta</taxon>
        <taxon>Cuscuta subgen. Cuscuta</taxon>
    </lineage>
</organism>
<proteinExistence type="predicted"/>
<comment type="caution">
    <text evidence="1">The sequence shown here is derived from an EMBL/GenBank/DDBJ whole genome shotgun (WGS) entry which is preliminary data.</text>
</comment>
<dbReference type="Proteomes" id="UP001152523">
    <property type="component" value="Unassembled WGS sequence"/>
</dbReference>
<name>A0AAV0E6H6_9ASTE</name>
<keyword evidence="3" id="KW-1185">Reference proteome</keyword>
<evidence type="ECO:0000313" key="2">
    <source>
        <dbReference type="EMBL" id="CAH9141594.1"/>
    </source>
</evidence>
<sequence length="114" mass="13811">MIHYYKFRCIFDAIFPSFAMNPRTHYFLVWEYDGIKQNVSLNCLGFFVMKQQSVYAIFDAIFTMGHPETVSLYCNTEVRLRTSDPLPHRKWEPLRHWGNDEEKNWMPCLIYYLK</sequence>
<reference evidence="1" key="1">
    <citation type="submission" date="2022-07" db="EMBL/GenBank/DDBJ databases">
        <authorList>
            <person name="Macas J."/>
            <person name="Novak P."/>
            <person name="Neumann P."/>
        </authorList>
    </citation>
    <scope>NUCLEOTIDE SEQUENCE</scope>
</reference>
<evidence type="ECO:0000313" key="1">
    <source>
        <dbReference type="EMBL" id="CAH9115822.1"/>
    </source>
</evidence>
<dbReference type="AlphaFoldDB" id="A0AAV0E6H6"/>
<gene>
    <name evidence="1" type="ORF">CEPIT_LOCUS21240</name>
    <name evidence="2" type="ORF">CEPIT_LOCUS39243</name>
</gene>
<dbReference type="EMBL" id="CAMAPF010001031">
    <property type="protein sequence ID" value="CAH9141594.1"/>
    <property type="molecule type" value="Genomic_DNA"/>
</dbReference>